<evidence type="ECO:0000313" key="3">
    <source>
        <dbReference type="EMBL" id="GAK52301.1"/>
    </source>
</evidence>
<dbReference type="Pfam" id="PF03932">
    <property type="entry name" value="CutC"/>
    <property type="match status" value="1"/>
</dbReference>
<dbReference type="Gene3D" id="3.20.20.380">
    <property type="entry name" value="Copper homeostasis (CutC) domain"/>
    <property type="match status" value="1"/>
</dbReference>
<proteinExistence type="inferred from homology"/>
<comment type="similarity">
    <text evidence="1 2">Belongs to the CutC family.</text>
</comment>
<dbReference type="InterPro" id="IPR005627">
    <property type="entry name" value="CutC-like"/>
</dbReference>
<dbReference type="HAMAP" id="MF_00795">
    <property type="entry name" value="CutC"/>
    <property type="match status" value="1"/>
</dbReference>
<protein>
    <recommendedName>
        <fullName evidence="2">PF03932 family protein CutC</fullName>
    </recommendedName>
</protein>
<dbReference type="HOGENOM" id="CLU_050555_3_2_0"/>
<dbReference type="AlphaFoldDB" id="A0A081BPI5"/>
<dbReference type="SUPFAM" id="SSF110395">
    <property type="entry name" value="CutC-like"/>
    <property type="match status" value="1"/>
</dbReference>
<accession>A0A081BPI5</accession>
<dbReference type="GO" id="GO:0005507">
    <property type="term" value="F:copper ion binding"/>
    <property type="evidence" value="ECO:0007669"/>
    <property type="project" value="TreeGrafter"/>
</dbReference>
<keyword evidence="4" id="KW-1185">Reference proteome</keyword>
<dbReference type="Proteomes" id="UP000030700">
    <property type="component" value="Unassembled WGS sequence"/>
</dbReference>
<evidence type="ECO:0000256" key="2">
    <source>
        <dbReference type="HAMAP-Rule" id="MF_00795"/>
    </source>
</evidence>
<keyword evidence="2" id="KW-0963">Cytoplasm</keyword>
<name>A0A081BPI5_9BACT</name>
<evidence type="ECO:0000313" key="4">
    <source>
        <dbReference type="Proteomes" id="UP000030700"/>
    </source>
</evidence>
<gene>
    <name evidence="2" type="primary">cutC</name>
    <name evidence="3" type="ORF">U14_03552</name>
</gene>
<dbReference type="InterPro" id="IPR036822">
    <property type="entry name" value="CutC-like_dom_sf"/>
</dbReference>
<dbReference type="GO" id="GO:0005737">
    <property type="term" value="C:cytoplasm"/>
    <property type="evidence" value="ECO:0007669"/>
    <property type="project" value="UniProtKB-SubCell"/>
</dbReference>
<dbReference type="PANTHER" id="PTHR12598:SF0">
    <property type="entry name" value="COPPER HOMEOSTASIS PROTEIN CUTC HOMOLOG"/>
    <property type="match status" value="1"/>
</dbReference>
<dbReference type="FunFam" id="3.20.20.380:FF:000001">
    <property type="entry name" value="Copper homeostasis protein CutC"/>
    <property type="match status" value="1"/>
</dbReference>
<dbReference type="PANTHER" id="PTHR12598">
    <property type="entry name" value="COPPER HOMEOSTASIS PROTEIN CUTC"/>
    <property type="match status" value="1"/>
</dbReference>
<comment type="caution">
    <text evidence="2">Once thought to be involved in copper homeostasis, experiments in E.coli have shown this is not the case.</text>
</comment>
<reference evidence="3" key="1">
    <citation type="journal article" date="2015" name="PeerJ">
        <title>First genomic representation of candidate bacterial phylum KSB3 points to enhanced environmental sensing as a trigger of wastewater bulking.</title>
        <authorList>
            <person name="Sekiguchi Y."/>
            <person name="Ohashi A."/>
            <person name="Parks D.H."/>
            <person name="Yamauchi T."/>
            <person name="Tyson G.W."/>
            <person name="Hugenholtz P."/>
        </authorList>
    </citation>
    <scope>NUCLEOTIDE SEQUENCE [LARGE SCALE GENOMIC DNA]</scope>
</reference>
<sequence>MSIVIEVCVDTVESALAAQQGGANRVELCDNLLEGGTTPSAGAIEVALQRLSIGVHVMIRPRGGDFCYSDVEFEIMRRDVAAAKQLGACAIVFGILRPDGTVDKERSRILIELARPLSVTFHRAFDVTRDPYQALEDLIELGVDRVLTSGQEISVIEGLDLIADLVRKAAGRIIIMPGGGTERNIKKVVACCGVKEVHVIAPTMVESRMSYRNNCVFMGGELRPPEYSRVTTDPQGIQRLRQMVD</sequence>
<dbReference type="EMBL" id="DF820458">
    <property type="protein sequence ID" value="GAK52301.1"/>
    <property type="molecule type" value="Genomic_DNA"/>
</dbReference>
<evidence type="ECO:0000256" key="1">
    <source>
        <dbReference type="ARBA" id="ARBA00007768"/>
    </source>
</evidence>
<comment type="subcellular location">
    <subcellularLocation>
        <location evidence="2">Cytoplasm</location>
    </subcellularLocation>
</comment>
<dbReference type="STRING" id="1499966.U14_03552"/>
<organism evidence="3">
    <name type="scientific">Candidatus Moduliflexus flocculans</name>
    <dbReference type="NCBI Taxonomy" id="1499966"/>
    <lineage>
        <taxon>Bacteria</taxon>
        <taxon>Candidatus Moduliflexota</taxon>
        <taxon>Candidatus Moduliflexia</taxon>
        <taxon>Candidatus Moduliflexales</taxon>
        <taxon>Candidatus Moduliflexaceae</taxon>
    </lineage>
</organism>